<protein>
    <submittedName>
        <fullName evidence="1">Uncharacterized protein</fullName>
    </submittedName>
</protein>
<proteinExistence type="predicted"/>
<name>A0A0F9GA28_9ZZZZ</name>
<evidence type="ECO:0000313" key="1">
    <source>
        <dbReference type="EMBL" id="KKL95558.1"/>
    </source>
</evidence>
<accession>A0A0F9GA28</accession>
<dbReference type="AlphaFoldDB" id="A0A0F9GA28"/>
<organism evidence="1">
    <name type="scientific">marine sediment metagenome</name>
    <dbReference type="NCBI Taxonomy" id="412755"/>
    <lineage>
        <taxon>unclassified sequences</taxon>
        <taxon>metagenomes</taxon>
        <taxon>ecological metagenomes</taxon>
    </lineage>
</organism>
<comment type="caution">
    <text evidence="1">The sequence shown here is derived from an EMBL/GenBank/DDBJ whole genome shotgun (WGS) entry which is preliminary data.</text>
</comment>
<gene>
    <name evidence="1" type="ORF">LCGC14_1853340</name>
</gene>
<sequence length="94" mass="10822">MEINVSEMECRVKHSIKFLPQLIKETDEELQMLRDALKVLKSGDERYLDDLKVLYDKSFGKLVDLHTPFAKNTSDIETLLGDIGGAVKNRWPED</sequence>
<dbReference type="EMBL" id="LAZR01018645">
    <property type="protein sequence ID" value="KKL95558.1"/>
    <property type="molecule type" value="Genomic_DNA"/>
</dbReference>
<reference evidence="1" key="1">
    <citation type="journal article" date="2015" name="Nature">
        <title>Complex archaea that bridge the gap between prokaryotes and eukaryotes.</title>
        <authorList>
            <person name="Spang A."/>
            <person name="Saw J.H."/>
            <person name="Jorgensen S.L."/>
            <person name="Zaremba-Niedzwiedzka K."/>
            <person name="Martijn J."/>
            <person name="Lind A.E."/>
            <person name="van Eijk R."/>
            <person name="Schleper C."/>
            <person name="Guy L."/>
            <person name="Ettema T.J."/>
        </authorList>
    </citation>
    <scope>NUCLEOTIDE SEQUENCE</scope>
</reference>